<dbReference type="PROSITE" id="PS51545">
    <property type="entry name" value="PIK_HELICAL"/>
    <property type="match status" value="1"/>
</dbReference>
<dbReference type="Gene3D" id="2.60.40.150">
    <property type="entry name" value="C2 domain"/>
    <property type="match status" value="1"/>
</dbReference>
<dbReference type="EMBL" id="LT598481">
    <property type="protein sequence ID" value="SCU89446.1"/>
    <property type="molecule type" value="Genomic_DNA"/>
</dbReference>
<keyword evidence="10" id="KW-0072">Autophagy</keyword>
<evidence type="ECO:0000259" key="18">
    <source>
        <dbReference type="PROSITE" id="PS51547"/>
    </source>
</evidence>
<dbReference type="PROSITE" id="PS50290">
    <property type="entry name" value="PI3_4_KINASE_3"/>
    <property type="match status" value="1"/>
</dbReference>
<comment type="catalytic activity">
    <reaction evidence="13">
        <text>a 1,2-diacyl-sn-glycero-3-phospho-(1D-myo-inositol) + ATP = a 1,2-diacyl-sn-glycero-3-phospho-(1D-myo-inositol-3-phosphate) + ADP + H(+)</text>
        <dbReference type="Rhea" id="RHEA:12709"/>
        <dbReference type="ChEBI" id="CHEBI:15378"/>
        <dbReference type="ChEBI" id="CHEBI:30616"/>
        <dbReference type="ChEBI" id="CHEBI:57880"/>
        <dbReference type="ChEBI" id="CHEBI:58088"/>
        <dbReference type="ChEBI" id="CHEBI:456216"/>
        <dbReference type="EC" id="2.7.1.137"/>
    </reaction>
    <physiologicalReaction direction="left-to-right" evidence="13">
        <dbReference type="Rhea" id="RHEA:12710"/>
    </physiologicalReaction>
</comment>
<dbReference type="CDD" id="cd00870">
    <property type="entry name" value="PI3Ka_III"/>
    <property type="match status" value="1"/>
</dbReference>
<dbReference type="CDD" id="cd08397">
    <property type="entry name" value="C2_PI3K_class_III"/>
    <property type="match status" value="1"/>
</dbReference>
<feature type="domain" description="C2 PI3K-type" evidence="18">
    <location>
        <begin position="27"/>
        <end position="185"/>
    </location>
</feature>
<dbReference type="PANTHER" id="PTHR10048">
    <property type="entry name" value="PHOSPHATIDYLINOSITOL KINASE"/>
    <property type="match status" value="1"/>
</dbReference>
<proteinExistence type="inferred from homology"/>
<comment type="subcellular location">
    <subcellularLocation>
        <location evidence="2">Endosome membrane</location>
        <topology evidence="2">Peripheral membrane protein</topology>
    </subcellularLocation>
    <subcellularLocation>
        <location evidence="1">Golgi apparatus</location>
        <location evidence="1">trans-Golgi network membrane</location>
        <topology evidence="1">Peripheral membrane protein</topology>
    </subcellularLocation>
</comment>
<dbReference type="SUPFAM" id="SSF56112">
    <property type="entry name" value="Protein kinase-like (PK-like)"/>
    <property type="match status" value="1"/>
</dbReference>
<dbReference type="OrthoDB" id="67688at2759"/>
<dbReference type="Gene3D" id="1.10.1070.11">
    <property type="entry name" value="Phosphatidylinositol 3-/4-kinase, catalytic domain"/>
    <property type="match status" value="1"/>
</dbReference>
<dbReference type="InterPro" id="IPR036940">
    <property type="entry name" value="PI3/4_kinase_cat_sf"/>
</dbReference>
<evidence type="ECO:0000256" key="8">
    <source>
        <dbReference type="ARBA" id="ARBA00022777"/>
    </source>
</evidence>
<dbReference type="PROSITE" id="PS51547">
    <property type="entry name" value="C2_PI3K"/>
    <property type="match status" value="1"/>
</dbReference>
<dbReference type="GO" id="GO:0016303">
    <property type="term" value="F:1-phosphatidylinositol-3-kinase activity"/>
    <property type="evidence" value="ECO:0007669"/>
    <property type="project" value="UniProtKB-UniRule"/>
</dbReference>
<dbReference type="GO" id="GO:0000407">
    <property type="term" value="C:phagophore assembly site"/>
    <property type="evidence" value="ECO:0007669"/>
    <property type="project" value="TreeGrafter"/>
</dbReference>
<name>A0A1G4JHB4_9SACH</name>
<keyword evidence="11" id="KW-0333">Golgi apparatus</keyword>
<evidence type="ECO:0000259" key="16">
    <source>
        <dbReference type="PROSITE" id="PS50290"/>
    </source>
</evidence>
<dbReference type="SMART" id="SM00142">
    <property type="entry name" value="PI3K_C2"/>
    <property type="match status" value="1"/>
</dbReference>
<dbReference type="GO" id="GO:0006897">
    <property type="term" value="P:endocytosis"/>
    <property type="evidence" value="ECO:0007669"/>
    <property type="project" value="TreeGrafter"/>
</dbReference>
<comment type="similarity">
    <text evidence="3">Belongs to the PI3/PI4-kinase family. Type III PI4K subfamily.</text>
</comment>
<dbReference type="InterPro" id="IPR002420">
    <property type="entry name" value="PI3K-type_C2_dom"/>
</dbReference>
<dbReference type="Gene3D" id="1.25.40.70">
    <property type="entry name" value="Phosphatidylinositol 3-kinase, accessory domain (PIK)"/>
    <property type="match status" value="1"/>
</dbReference>
<organism evidence="19 20">
    <name type="scientific">Lachancea meyersii CBS 8951</name>
    <dbReference type="NCBI Taxonomy" id="1266667"/>
    <lineage>
        <taxon>Eukaryota</taxon>
        <taxon>Fungi</taxon>
        <taxon>Dikarya</taxon>
        <taxon>Ascomycota</taxon>
        <taxon>Saccharomycotina</taxon>
        <taxon>Saccharomycetes</taxon>
        <taxon>Saccharomycetales</taxon>
        <taxon>Saccharomycetaceae</taxon>
        <taxon>Lachancea</taxon>
    </lineage>
</organism>
<dbReference type="InterPro" id="IPR000403">
    <property type="entry name" value="PI3/4_kinase_cat_dom"/>
</dbReference>
<keyword evidence="20" id="KW-1185">Reference proteome</keyword>
<dbReference type="GO" id="GO:0048015">
    <property type="term" value="P:phosphatidylinositol-mediated signaling"/>
    <property type="evidence" value="ECO:0007669"/>
    <property type="project" value="TreeGrafter"/>
</dbReference>
<evidence type="ECO:0000256" key="10">
    <source>
        <dbReference type="ARBA" id="ARBA00023006"/>
    </source>
</evidence>
<sequence length="867" mass="98855">MSINSVTFCVSNEVALPLQIKIDSLEGSKPLLRASQKLTEPSLTQRTSDVVPNSDMFVSVQVFDSERRRNLTIPVYTPYIPFKNLRKWDVWLTLPITLEQLTSHSMLNIVLWEFNGDKEVEFFSLETPLFDENSRTLKRGIESIRFRYDDPDSGTVETSDVQELINKHKQGDIKPVPWLDEITFQQLSKSSKKRKLPQGVFVLNIEYPLFDLPVVFSENHASNVQEKIPTYHNFDMNNDVQISRHELQAKISLGSAVDSTLKFYDPDQFCADPIEEKYRRLERATTNASLDKELKPDAKKRDALNKIISYPPGSDLTAHEKGLVWKYRYYLMNNKKALTKLLQSTNLTEESERKEVLELVDSWAEIDIEDAIELLRSAYKNLSLRSYAVNRLKKASDNELELYLLQLVQAVCFESASPLSDNSASEFTIVDVAQSAAAAPPSSKFDHNNGTGSINDIDSSTMGQSSILISPLAEFLIRRAIVNSRLGNFFYWYLKSESEGNQYLTHILDSFVSRLPSDKREKLKKQTFLISMLESFCQEIKNLRDTTPKKLELLMQLITSKLRPFLKSTPVELPLDPDFTITDVISHDCKVFKSSLSPVKIVFETQQGQEYALMFKVGDDLRQDQLVVQIISLMNELLKNENVDLKLTPYKILATGSKEGAIQFIPNDTLASILSKYHGVLPYLRTHYPLAENELGVQDWVIDNFVKSCAGYCVITYILGVGDRHLDNLLVTPDGHFFHADFGYILGQDPKPFPPLMKLPPQIIESFGGADSQNYNKFRSYCFVAYSILRRNANLILNLFELMKPSDIPDIKIDPDGAMLKVKEKFCLDMSEEEAIIHFQNLINASVNALLPLVIDRLHNLAQYWRA</sequence>
<dbReference type="SMART" id="SM00146">
    <property type="entry name" value="PI3Kc"/>
    <property type="match status" value="1"/>
</dbReference>
<dbReference type="GO" id="GO:0000045">
    <property type="term" value="P:autophagosome assembly"/>
    <property type="evidence" value="ECO:0007669"/>
    <property type="project" value="TreeGrafter"/>
</dbReference>
<keyword evidence="8 15" id="KW-0418">Kinase</keyword>
<dbReference type="EC" id="2.7.1.137" evidence="4 15"/>
<dbReference type="FunFam" id="3.30.1010.10:FF:000016">
    <property type="entry name" value="Phosphatidylinositol 3-kinase catalytic subunit type 3"/>
    <property type="match status" value="1"/>
</dbReference>
<dbReference type="InterPro" id="IPR015433">
    <property type="entry name" value="PI3/4_kinase"/>
</dbReference>
<dbReference type="Pfam" id="PF00613">
    <property type="entry name" value="PI3Ka"/>
    <property type="match status" value="1"/>
</dbReference>
<evidence type="ECO:0000256" key="15">
    <source>
        <dbReference type="PIRNR" id="PIRNR000587"/>
    </source>
</evidence>
<dbReference type="SUPFAM" id="SSF48371">
    <property type="entry name" value="ARM repeat"/>
    <property type="match status" value="1"/>
</dbReference>
<dbReference type="InterPro" id="IPR057756">
    <property type="entry name" value="PI3-kinase_type3/VPS34_cat"/>
</dbReference>
<dbReference type="SMART" id="SM00145">
    <property type="entry name" value="PI3Ka"/>
    <property type="match status" value="1"/>
</dbReference>
<dbReference type="InterPro" id="IPR008290">
    <property type="entry name" value="PI3K_Vps34"/>
</dbReference>
<dbReference type="GO" id="GO:0034271">
    <property type="term" value="C:phosphatidylinositol 3-kinase complex, class III, type I"/>
    <property type="evidence" value="ECO:0007669"/>
    <property type="project" value="TreeGrafter"/>
</dbReference>
<dbReference type="FunFam" id="1.25.40.70:FF:000019">
    <property type="entry name" value="Phosphatidylinositol 3-kinase VPS34"/>
    <property type="match status" value="1"/>
</dbReference>
<protein>
    <recommendedName>
        <fullName evidence="14 15">Phosphatidylinositol 3-kinase VPS34</fullName>
        <ecNumber evidence="4 15">2.7.1.137</ecNumber>
    </recommendedName>
</protein>
<evidence type="ECO:0000259" key="17">
    <source>
        <dbReference type="PROSITE" id="PS51545"/>
    </source>
</evidence>
<gene>
    <name evidence="19" type="ORF">LAME_0E03576G</name>
</gene>
<dbReference type="PANTHER" id="PTHR10048:SF7">
    <property type="entry name" value="PHOSPHATIDYLINOSITOL 3-KINASE CATALYTIC SUBUNIT TYPE 3"/>
    <property type="match status" value="1"/>
</dbReference>
<dbReference type="Gene3D" id="3.30.1010.10">
    <property type="entry name" value="Phosphatidylinositol 3-kinase Catalytic Subunit, Chain A, domain 4"/>
    <property type="match status" value="1"/>
</dbReference>
<keyword evidence="9 15" id="KW-0067">ATP-binding</keyword>
<dbReference type="InterPro" id="IPR016024">
    <property type="entry name" value="ARM-type_fold"/>
</dbReference>
<dbReference type="PROSITE" id="PS00916">
    <property type="entry name" value="PI3_4_KINASE_2"/>
    <property type="match status" value="1"/>
</dbReference>
<dbReference type="InterPro" id="IPR001263">
    <property type="entry name" value="PI3K_accessory_dom"/>
</dbReference>
<keyword evidence="12" id="KW-0472">Membrane</keyword>
<dbReference type="Pfam" id="PF00792">
    <property type="entry name" value="PI3K_C2"/>
    <property type="match status" value="1"/>
</dbReference>
<evidence type="ECO:0000313" key="20">
    <source>
        <dbReference type="Proteomes" id="UP000191144"/>
    </source>
</evidence>
<dbReference type="FunFam" id="1.10.1070.11:FF:000002">
    <property type="entry name" value="Phosphatidylinositol 3-kinase catalytic subunit type 3"/>
    <property type="match status" value="1"/>
</dbReference>
<dbReference type="GO" id="GO:0005794">
    <property type="term" value="C:Golgi apparatus"/>
    <property type="evidence" value="ECO:0007669"/>
    <property type="project" value="UniProtKB-SubCell"/>
</dbReference>
<evidence type="ECO:0000256" key="9">
    <source>
        <dbReference type="ARBA" id="ARBA00022840"/>
    </source>
</evidence>
<dbReference type="InterPro" id="IPR018936">
    <property type="entry name" value="PI3/4_kinase_CS"/>
</dbReference>
<feature type="domain" description="PIK helical" evidence="17">
    <location>
        <begin position="291"/>
        <end position="518"/>
    </location>
</feature>
<reference evidence="20" key="1">
    <citation type="submission" date="2016-03" db="EMBL/GenBank/DDBJ databases">
        <authorList>
            <person name="Devillers Hugo."/>
        </authorList>
    </citation>
    <scope>NUCLEOTIDE SEQUENCE [LARGE SCALE GENOMIC DNA]</scope>
</reference>
<dbReference type="GO" id="GO:0005777">
    <property type="term" value="C:peroxisome"/>
    <property type="evidence" value="ECO:0007669"/>
    <property type="project" value="TreeGrafter"/>
</dbReference>
<dbReference type="SUPFAM" id="SSF49562">
    <property type="entry name" value="C2 domain (Calcium/lipid-binding domain, CaLB)"/>
    <property type="match status" value="1"/>
</dbReference>
<keyword evidence="5 15" id="KW-0808">Transferase</keyword>
<feature type="domain" description="PI3K/PI4K catalytic" evidence="16">
    <location>
        <begin position="585"/>
        <end position="851"/>
    </location>
</feature>
<evidence type="ECO:0000256" key="6">
    <source>
        <dbReference type="ARBA" id="ARBA00022741"/>
    </source>
</evidence>
<evidence type="ECO:0000256" key="3">
    <source>
        <dbReference type="ARBA" id="ARBA00006209"/>
    </source>
</evidence>
<evidence type="ECO:0000256" key="1">
    <source>
        <dbReference type="ARBA" id="ARBA00004150"/>
    </source>
</evidence>
<evidence type="ECO:0000256" key="2">
    <source>
        <dbReference type="ARBA" id="ARBA00004481"/>
    </source>
</evidence>
<evidence type="ECO:0000256" key="4">
    <source>
        <dbReference type="ARBA" id="ARBA00012073"/>
    </source>
</evidence>
<evidence type="ECO:0000256" key="7">
    <source>
        <dbReference type="ARBA" id="ARBA00022753"/>
    </source>
</evidence>
<keyword evidence="6 15" id="KW-0547">Nucleotide-binding</keyword>
<evidence type="ECO:0000256" key="14">
    <source>
        <dbReference type="ARBA" id="ARBA00041128"/>
    </source>
</evidence>
<dbReference type="PIRSF" id="PIRSF000587">
    <property type="entry name" value="PI3K_Vps34"/>
    <property type="match status" value="1"/>
</dbReference>
<evidence type="ECO:0000256" key="11">
    <source>
        <dbReference type="ARBA" id="ARBA00023034"/>
    </source>
</evidence>
<dbReference type="InterPro" id="IPR011009">
    <property type="entry name" value="Kinase-like_dom_sf"/>
</dbReference>
<dbReference type="InterPro" id="IPR042236">
    <property type="entry name" value="PI3K_accessory_sf"/>
</dbReference>
<keyword evidence="7" id="KW-0967">Endosome</keyword>
<evidence type="ECO:0000256" key="5">
    <source>
        <dbReference type="ARBA" id="ARBA00022679"/>
    </source>
</evidence>
<dbReference type="GO" id="GO:0034272">
    <property type="term" value="C:phosphatidylinositol 3-kinase complex, class III, type II"/>
    <property type="evidence" value="ECO:0007669"/>
    <property type="project" value="TreeGrafter"/>
</dbReference>
<dbReference type="CDD" id="cd00896">
    <property type="entry name" value="PI3Kc_III"/>
    <property type="match status" value="1"/>
</dbReference>
<evidence type="ECO:0000313" key="19">
    <source>
        <dbReference type="EMBL" id="SCU89446.1"/>
    </source>
</evidence>
<evidence type="ECO:0000256" key="13">
    <source>
        <dbReference type="ARBA" id="ARBA00023985"/>
    </source>
</evidence>
<dbReference type="GO" id="GO:0010008">
    <property type="term" value="C:endosome membrane"/>
    <property type="evidence" value="ECO:0007669"/>
    <property type="project" value="UniProtKB-SubCell"/>
</dbReference>
<accession>A0A1G4JHB4</accession>
<dbReference type="Pfam" id="PF00454">
    <property type="entry name" value="PI3_PI4_kinase"/>
    <property type="match status" value="1"/>
</dbReference>
<dbReference type="InterPro" id="IPR035892">
    <property type="entry name" value="C2_domain_sf"/>
</dbReference>
<dbReference type="Proteomes" id="UP000191144">
    <property type="component" value="Chromosome E"/>
</dbReference>
<dbReference type="GO" id="GO:0005524">
    <property type="term" value="F:ATP binding"/>
    <property type="evidence" value="ECO:0007669"/>
    <property type="project" value="UniProtKB-UniRule"/>
</dbReference>
<evidence type="ECO:0000256" key="12">
    <source>
        <dbReference type="ARBA" id="ARBA00023136"/>
    </source>
</evidence>
<dbReference type="AlphaFoldDB" id="A0A1G4JHB4"/>
<dbReference type="PROSITE" id="PS00915">
    <property type="entry name" value="PI3_4_KINASE_1"/>
    <property type="match status" value="1"/>
</dbReference>